<evidence type="ECO:0000256" key="12">
    <source>
        <dbReference type="RuleBase" id="RU004466"/>
    </source>
</evidence>
<sequence length="293" mass="32614">MTQEEFRRQMAIDVETIEQRMSRFLRSQQPPYEAVLEAMRYSLLGGGKRIRPLLVLWFCRLCGGEDKDALNAACGIEMLHTYSLIHDDLPCMDNDDLRRGRPSCHKAFGEAVALLAGDGLLTMAFEAVCSCPNRERAGQAALELAHFAGARGMIGGQTIDLEQEGKDTPPKLLNRLHRLKTGALIRAACRMGCILGGGTREQIHLADRYGRHLGLAFQIIDDILDVTSTTEDLGKPIGSDAQQHKTTYVTLYGLEKSKEFAAIQTQKALDCLEKLGNARHLVQLTNWLLDRTY</sequence>
<name>A0A9D1AHB3_9FIRM</name>
<dbReference type="PROSITE" id="PS00723">
    <property type="entry name" value="POLYPRENYL_SYNTHASE_1"/>
    <property type="match status" value="1"/>
</dbReference>
<dbReference type="Proteomes" id="UP000886749">
    <property type="component" value="Unassembled WGS sequence"/>
</dbReference>
<evidence type="ECO:0000256" key="10">
    <source>
        <dbReference type="ARBA" id="ARBA00032873"/>
    </source>
</evidence>
<proteinExistence type="inferred from homology"/>
<dbReference type="GO" id="GO:0005737">
    <property type="term" value="C:cytoplasm"/>
    <property type="evidence" value="ECO:0007669"/>
    <property type="project" value="UniProtKB-ARBA"/>
</dbReference>
<gene>
    <name evidence="13" type="ORF">IAB36_00110</name>
</gene>
<evidence type="ECO:0000256" key="9">
    <source>
        <dbReference type="ARBA" id="ARBA00032380"/>
    </source>
</evidence>
<organism evidence="13 14">
    <name type="scientific">Candidatus Egerieicola pullicola</name>
    <dbReference type="NCBI Taxonomy" id="2840775"/>
    <lineage>
        <taxon>Bacteria</taxon>
        <taxon>Bacillati</taxon>
        <taxon>Bacillota</taxon>
        <taxon>Clostridia</taxon>
        <taxon>Eubacteriales</taxon>
        <taxon>Oscillospiraceae</taxon>
        <taxon>Oscillospiraceae incertae sedis</taxon>
        <taxon>Candidatus Egerieicola</taxon>
    </lineage>
</organism>
<dbReference type="Pfam" id="PF00348">
    <property type="entry name" value="polyprenyl_synt"/>
    <property type="match status" value="1"/>
</dbReference>
<keyword evidence="8" id="KW-0414">Isoprene biosynthesis</keyword>
<keyword evidence="7" id="KW-0460">Magnesium</keyword>
<evidence type="ECO:0000256" key="2">
    <source>
        <dbReference type="ARBA" id="ARBA00006706"/>
    </source>
</evidence>
<dbReference type="InterPro" id="IPR053378">
    <property type="entry name" value="Prenyl_diphosphate_synthase"/>
</dbReference>
<dbReference type="GO" id="GO:0046872">
    <property type="term" value="F:metal ion binding"/>
    <property type="evidence" value="ECO:0007669"/>
    <property type="project" value="UniProtKB-KW"/>
</dbReference>
<dbReference type="GO" id="GO:0004337">
    <property type="term" value="F:(2E,6E)-farnesyl diphosphate synthase activity"/>
    <property type="evidence" value="ECO:0007669"/>
    <property type="project" value="UniProtKB-EC"/>
</dbReference>
<evidence type="ECO:0000256" key="1">
    <source>
        <dbReference type="ARBA" id="ARBA00001946"/>
    </source>
</evidence>
<dbReference type="SFLD" id="SFLDS00005">
    <property type="entry name" value="Isoprenoid_Synthase_Type_I"/>
    <property type="match status" value="1"/>
</dbReference>
<dbReference type="InterPro" id="IPR033749">
    <property type="entry name" value="Polyprenyl_synt_CS"/>
</dbReference>
<dbReference type="InterPro" id="IPR008949">
    <property type="entry name" value="Isoprenoid_synthase_dom_sf"/>
</dbReference>
<evidence type="ECO:0000313" key="13">
    <source>
        <dbReference type="EMBL" id="HIR40220.1"/>
    </source>
</evidence>
<dbReference type="SUPFAM" id="SSF48576">
    <property type="entry name" value="Terpenoid synthases"/>
    <property type="match status" value="1"/>
</dbReference>
<evidence type="ECO:0000256" key="11">
    <source>
        <dbReference type="ARBA" id="ARBA00049399"/>
    </source>
</evidence>
<keyword evidence="6" id="KW-0479">Metal-binding</keyword>
<protein>
    <recommendedName>
        <fullName evidence="4">Farnesyl diphosphate synthase</fullName>
        <ecNumber evidence="3">2.5.1.10</ecNumber>
    </recommendedName>
    <alternativeName>
        <fullName evidence="10">(2E,6E)-farnesyl diphosphate synthase</fullName>
    </alternativeName>
    <alternativeName>
        <fullName evidence="9">Geranyltranstransferase</fullName>
    </alternativeName>
</protein>
<dbReference type="AlphaFoldDB" id="A0A9D1AHB3"/>
<reference evidence="13" key="2">
    <citation type="journal article" date="2021" name="PeerJ">
        <title>Extensive microbial diversity within the chicken gut microbiome revealed by metagenomics and culture.</title>
        <authorList>
            <person name="Gilroy R."/>
            <person name="Ravi A."/>
            <person name="Getino M."/>
            <person name="Pursley I."/>
            <person name="Horton D.L."/>
            <person name="Alikhan N.F."/>
            <person name="Baker D."/>
            <person name="Gharbi K."/>
            <person name="Hall N."/>
            <person name="Watson M."/>
            <person name="Adriaenssens E.M."/>
            <person name="Foster-Nyarko E."/>
            <person name="Jarju S."/>
            <person name="Secka A."/>
            <person name="Antonio M."/>
            <person name="Oren A."/>
            <person name="Chaudhuri R.R."/>
            <person name="La Ragione R."/>
            <person name="Hildebrand F."/>
            <person name="Pallen M.J."/>
        </authorList>
    </citation>
    <scope>NUCLEOTIDE SEQUENCE</scope>
    <source>
        <strain evidence="13">CHK184-25365</strain>
    </source>
</reference>
<accession>A0A9D1AHB3</accession>
<comment type="caution">
    <text evidence="13">The sequence shown here is derived from an EMBL/GenBank/DDBJ whole genome shotgun (WGS) entry which is preliminary data.</text>
</comment>
<dbReference type="EC" id="2.5.1.10" evidence="3"/>
<dbReference type="Gene3D" id="1.10.600.10">
    <property type="entry name" value="Farnesyl Diphosphate Synthase"/>
    <property type="match status" value="1"/>
</dbReference>
<comment type="cofactor">
    <cofactor evidence="1">
        <name>Mg(2+)</name>
        <dbReference type="ChEBI" id="CHEBI:18420"/>
    </cofactor>
</comment>
<comment type="similarity">
    <text evidence="2 12">Belongs to the FPP/GGPP synthase family.</text>
</comment>
<evidence type="ECO:0000256" key="7">
    <source>
        <dbReference type="ARBA" id="ARBA00022842"/>
    </source>
</evidence>
<comment type="catalytic activity">
    <reaction evidence="11">
        <text>isopentenyl diphosphate + (2E)-geranyl diphosphate = (2E,6E)-farnesyl diphosphate + diphosphate</text>
        <dbReference type="Rhea" id="RHEA:19361"/>
        <dbReference type="ChEBI" id="CHEBI:33019"/>
        <dbReference type="ChEBI" id="CHEBI:58057"/>
        <dbReference type="ChEBI" id="CHEBI:128769"/>
        <dbReference type="ChEBI" id="CHEBI:175763"/>
        <dbReference type="EC" id="2.5.1.10"/>
    </reaction>
</comment>
<reference evidence="13" key="1">
    <citation type="submission" date="2020-10" db="EMBL/GenBank/DDBJ databases">
        <authorList>
            <person name="Gilroy R."/>
        </authorList>
    </citation>
    <scope>NUCLEOTIDE SEQUENCE</scope>
    <source>
        <strain evidence="13">CHK184-25365</strain>
    </source>
</reference>
<evidence type="ECO:0000256" key="6">
    <source>
        <dbReference type="ARBA" id="ARBA00022723"/>
    </source>
</evidence>
<keyword evidence="5 12" id="KW-0808">Transferase</keyword>
<dbReference type="FunFam" id="1.10.600.10:FF:000001">
    <property type="entry name" value="Geranylgeranyl diphosphate synthase"/>
    <property type="match status" value="1"/>
</dbReference>
<dbReference type="NCBIfam" id="NF045485">
    <property type="entry name" value="FPPsyn"/>
    <property type="match status" value="1"/>
</dbReference>
<dbReference type="CDD" id="cd00685">
    <property type="entry name" value="Trans_IPPS_HT"/>
    <property type="match status" value="1"/>
</dbReference>
<evidence type="ECO:0000256" key="3">
    <source>
        <dbReference type="ARBA" id="ARBA00012439"/>
    </source>
</evidence>
<dbReference type="PROSITE" id="PS00444">
    <property type="entry name" value="POLYPRENYL_SYNTHASE_2"/>
    <property type="match status" value="1"/>
</dbReference>
<dbReference type="GO" id="GO:0016114">
    <property type="term" value="P:terpenoid biosynthetic process"/>
    <property type="evidence" value="ECO:0007669"/>
    <property type="project" value="UniProtKB-ARBA"/>
</dbReference>
<evidence type="ECO:0000256" key="5">
    <source>
        <dbReference type="ARBA" id="ARBA00022679"/>
    </source>
</evidence>
<dbReference type="InterPro" id="IPR000092">
    <property type="entry name" value="Polyprenyl_synt"/>
</dbReference>
<dbReference type="PANTHER" id="PTHR43281">
    <property type="entry name" value="FARNESYL DIPHOSPHATE SYNTHASE"/>
    <property type="match status" value="1"/>
</dbReference>
<evidence type="ECO:0000256" key="4">
    <source>
        <dbReference type="ARBA" id="ARBA00015100"/>
    </source>
</evidence>
<dbReference type="SFLD" id="SFLDG01017">
    <property type="entry name" value="Polyprenyl_Transferase_Like"/>
    <property type="match status" value="1"/>
</dbReference>
<evidence type="ECO:0000256" key="8">
    <source>
        <dbReference type="ARBA" id="ARBA00023229"/>
    </source>
</evidence>
<evidence type="ECO:0000313" key="14">
    <source>
        <dbReference type="Proteomes" id="UP000886749"/>
    </source>
</evidence>
<dbReference type="PANTHER" id="PTHR43281:SF1">
    <property type="entry name" value="FARNESYL DIPHOSPHATE SYNTHASE"/>
    <property type="match status" value="1"/>
</dbReference>
<dbReference type="EMBL" id="DVGY01000003">
    <property type="protein sequence ID" value="HIR40220.1"/>
    <property type="molecule type" value="Genomic_DNA"/>
</dbReference>